<comment type="similarity">
    <text evidence="1">Belongs to the peptidase S1 family.</text>
</comment>
<evidence type="ECO:0000256" key="4">
    <source>
        <dbReference type="ARBA" id="ARBA00022825"/>
    </source>
</evidence>
<dbReference type="InterPro" id="IPR018114">
    <property type="entry name" value="TRYPSIN_HIS"/>
</dbReference>
<evidence type="ECO:0000256" key="1">
    <source>
        <dbReference type="ARBA" id="ARBA00007664"/>
    </source>
</evidence>
<dbReference type="InterPro" id="IPR009003">
    <property type="entry name" value="Peptidase_S1_PA"/>
</dbReference>
<keyword evidence="2" id="KW-0645">Protease</keyword>
<dbReference type="Pfam" id="PF00089">
    <property type="entry name" value="Trypsin"/>
    <property type="match status" value="1"/>
</dbReference>
<dbReference type="Gene3D" id="2.40.10.10">
    <property type="entry name" value="Trypsin-like serine proteases"/>
    <property type="match status" value="2"/>
</dbReference>
<name>A0AAV8YG70_9CUCU</name>
<dbReference type="CDD" id="cd00190">
    <property type="entry name" value="Tryp_SPc"/>
    <property type="match status" value="1"/>
</dbReference>
<keyword evidence="8" id="KW-1185">Reference proteome</keyword>
<evidence type="ECO:0000313" key="8">
    <source>
        <dbReference type="Proteomes" id="UP001162162"/>
    </source>
</evidence>
<sequence>MSNILKVIEVILIILALTYIKKYKWFDTLSSPDEEKLLQQNVMSNSTRNISSSSCFVAVVAKLANESSRTCGGSRISNRYILTAAHCLEGSESVTIILIETAPGDGAYTIASSTFKIHPKWQPRILLNDVALIEISPLERAHKIQQLVGFPGKKKRDRIGTLYGWEKNETSDSSKNKTMSILRTHEVVVIDNEECAESFGGLIRKTNICTKALSYQNGCHGFSGSPLLANGRQIGIVSFGTSKCNSGYPTVHTRVSKYREMDPRKL</sequence>
<evidence type="ECO:0000256" key="2">
    <source>
        <dbReference type="ARBA" id="ARBA00022670"/>
    </source>
</evidence>
<dbReference type="PANTHER" id="PTHR24276">
    <property type="entry name" value="POLYSERASE-RELATED"/>
    <property type="match status" value="1"/>
</dbReference>
<keyword evidence="3" id="KW-0378">Hydrolase</keyword>
<dbReference type="EMBL" id="JAPWTK010000095">
    <property type="protein sequence ID" value="KAJ8950733.1"/>
    <property type="molecule type" value="Genomic_DNA"/>
</dbReference>
<keyword evidence="5" id="KW-1015">Disulfide bond</keyword>
<dbReference type="AlphaFoldDB" id="A0AAV8YG70"/>
<organism evidence="7 8">
    <name type="scientific">Aromia moschata</name>
    <dbReference type="NCBI Taxonomy" id="1265417"/>
    <lineage>
        <taxon>Eukaryota</taxon>
        <taxon>Metazoa</taxon>
        <taxon>Ecdysozoa</taxon>
        <taxon>Arthropoda</taxon>
        <taxon>Hexapoda</taxon>
        <taxon>Insecta</taxon>
        <taxon>Pterygota</taxon>
        <taxon>Neoptera</taxon>
        <taxon>Endopterygota</taxon>
        <taxon>Coleoptera</taxon>
        <taxon>Polyphaga</taxon>
        <taxon>Cucujiformia</taxon>
        <taxon>Chrysomeloidea</taxon>
        <taxon>Cerambycidae</taxon>
        <taxon>Cerambycinae</taxon>
        <taxon>Callichromatini</taxon>
        <taxon>Aromia</taxon>
    </lineage>
</organism>
<dbReference type="InterPro" id="IPR001254">
    <property type="entry name" value="Trypsin_dom"/>
</dbReference>
<dbReference type="PANTHER" id="PTHR24276:SF98">
    <property type="entry name" value="FI18310P1-RELATED"/>
    <property type="match status" value="1"/>
</dbReference>
<comment type="caution">
    <text evidence="7">The sequence shown here is derived from an EMBL/GenBank/DDBJ whole genome shotgun (WGS) entry which is preliminary data.</text>
</comment>
<feature type="domain" description="Peptidase S1" evidence="6">
    <location>
        <begin position="42"/>
        <end position="266"/>
    </location>
</feature>
<dbReference type="GO" id="GO:0006508">
    <property type="term" value="P:proteolysis"/>
    <property type="evidence" value="ECO:0007669"/>
    <property type="project" value="UniProtKB-KW"/>
</dbReference>
<evidence type="ECO:0000256" key="3">
    <source>
        <dbReference type="ARBA" id="ARBA00022801"/>
    </source>
</evidence>
<gene>
    <name evidence="7" type="ORF">NQ318_011224</name>
</gene>
<keyword evidence="4" id="KW-0720">Serine protease</keyword>
<evidence type="ECO:0000259" key="6">
    <source>
        <dbReference type="PROSITE" id="PS50240"/>
    </source>
</evidence>
<reference evidence="7" key="1">
    <citation type="journal article" date="2023" name="Insect Mol. Biol.">
        <title>Genome sequencing provides insights into the evolution of gene families encoding plant cell wall-degrading enzymes in longhorned beetles.</title>
        <authorList>
            <person name="Shin N.R."/>
            <person name="Okamura Y."/>
            <person name="Kirsch R."/>
            <person name="Pauchet Y."/>
        </authorList>
    </citation>
    <scope>NUCLEOTIDE SEQUENCE</scope>
    <source>
        <strain evidence="7">AMC_N1</strain>
    </source>
</reference>
<evidence type="ECO:0000256" key="5">
    <source>
        <dbReference type="ARBA" id="ARBA00023157"/>
    </source>
</evidence>
<dbReference type="PRINTS" id="PR00722">
    <property type="entry name" value="CHYMOTRYPSIN"/>
</dbReference>
<evidence type="ECO:0000313" key="7">
    <source>
        <dbReference type="EMBL" id="KAJ8950733.1"/>
    </source>
</evidence>
<accession>A0AAV8YG70</accession>
<dbReference type="PROSITE" id="PS00134">
    <property type="entry name" value="TRYPSIN_HIS"/>
    <property type="match status" value="1"/>
</dbReference>
<dbReference type="InterPro" id="IPR001314">
    <property type="entry name" value="Peptidase_S1A"/>
</dbReference>
<dbReference type="Proteomes" id="UP001162162">
    <property type="component" value="Unassembled WGS sequence"/>
</dbReference>
<dbReference type="SUPFAM" id="SSF50494">
    <property type="entry name" value="Trypsin-like serine proteases"/>
    <property type="match status" value="1"/>
</dbReference>
<dbReference type="SMART" id="SM00020">
    <property type="entry name" value="Tryp_SPc"/>
    <property type="match status" value="1"/>
</dbReference>
<dbReference type="InterPro" id="IPR043504">
    <property type="entry name" value="Peptidase_S1_PA_chymotrypsin"/>
</dbReference>
<dbReference type="PROSITE" id="PS50240">
    <property type="entry name" value="TRYPSIN_DOM"/>
    <property type="match status" value="1"/>
</dbReference>
<dbReference type="InterPro" id="IPR050430">
    <property type="entry name" value="Peptidase_S1"/>
</dbReference>
<dbReference type="GO" id="GO:0004252">
    <property type="term" value="F:serine-type endopeptidase activity"/>
    <property type="evidence" value="ECO:0007669"/>
    <property type="project" value="InterPro"/>
</dbReference>
<protein>
    <recommendedName>
        <fullName evidence="6">Peptidase S1 domain-containing protein</fullName>
    </recommendedName>
</protein>
<proteinExistence type="inferred from homology"/>